<reference evidence="2" key="1">
    <citation type="journal article" date="2023" name="Mol. Biol. Evol.">
        <title>Third-Generation Sequencing Reveals the Adaptive Role of the Epigenome in Three Deep-Sea Polychaetes.</title>
        <authorList>
            <person name="Perez M."/>
            <person name="Aroh O."/>
            <person name="Sun Y."/>
            <person name="Lan Y."/>
            <person name="Juniper S.K."/>
            <person name="Young C.R."/>
            <person name="Angers B."/>
            <person name="Qian P.Y."/>
        </authorList>
    </citation>
    <scope>NUCLEOTIDE SEQUENCE</scope>
    <source>
        <strain evidence="2">P08H-3</strain>
    </source>
</reference>
<evidence type="ECO:0000313" key="3">
    <source>
        <dbReference type="Proteomes" id="UP001208570"/>
    </source>
</evidence>
<feature type="coiled-coil region" evidence="1">
    <location>
        <begin position="3"/>
        <end position="37"/>
    </location>
</feature>
<dbReference type="AlphaFoldDB" id="A0AAD9N364"/>
<gene>
    <name evidence="2" type="ORF">LSH36_240g04008</name>
</gene>
<proteinExistence type="predicted"/>
<evidence type="ECO:0000313" key="2">
    <source>
        <dbReference type="EMBL" id="KAK2155452.1"/>
    </source>
</evidence>
<name>A0AAD9N364_9ANNE</name>
<keyword evidence="1" id="KW-0175">Coiled coil</keyword>
<organism evidence="2 3">
    <name type="scientific">Paralvinella palmiformis</name>
    <dbReference type="NCBI Taxonomy" id="53620"/>
    <lineage>
        <taxon>Eukaryota</taxon>
        <taxon>Metazoa</taxon>
        <taxon>Spiralia</taxon>
        <taxon>Lophotrochozoa</taxon>
        <taxon>Annelida</taxon>
        <taxon>Polychaeta</taxon>
        <taxon>Sedentaria</taxon>
        <taxon>Canalipalpata</taxon>
        <taxon>Terebellida</taxon>
        <taxon>Terebelliformia</taxon>
        <taxon>Alvinellidae</taxon>
        <taxon>Paralvinella</taxon>
    </lineage>
</organism>
<keyword evidence="3" id="KW-1185">Reference proteome</keyword>
<comment type="caution">
    <text evidence="2">The sequence shown here is derived from an EMBL/GenBank/DDBJ whole genome shotgun (WGS) entry which is preliminary data.</text>
</comment>
<dbReference type="EMBL" id="JAODUP010000240">
    <property type="protein sequence ID" value="KAK2155452.1"/>
    <property type="molecule type" value="Genomic_DNA"/>
</dbReference>
<evidence type="ECO:0000256" key="1">
    <source>
        <dbReference type="SAM" id="Coils"/>
    </source>
</evidence>
<dbReference type="Proteomes" id="UP001208570">
    <property type="component" value="Unassembled WGS sequence"/>
</dbReference>
<protein>
    <submittedName>
        <fullName evidence="2">Uncharacterized protein</fullName>
    </submittedName>
</protein>
<sequence length="113" mass="13290">MPLDYKETKKARAKFQKKKAENELSEEKNLISLTTAQLKWTILKWAKYLRETEHWTNIFISPDLTNRGREAGKKLGAELKRRRNEGEQNLAIRRNQIITLKKTESEPPILVDN</sequence>
<accession>A0AAD9N364</accession>